<name>A0AAV4BTN2_9GAST</name>
<evidence type="ECO:0000313" key="3">
    <source>
        <dbReference type="Proteomes" id="UP000735302"/>
    </source>
</evidence>
<dbReference type="PROSITE" id="PS50096">
    <property type="entry name" value="IQ"/>
    <property type="match status" value="1"/>
</dbReference>
<proteinExistence type="predicted"/>
<reference evidence="2 3" key="1">
    <citation type="journal article" date="2021" name="Elife">
        <title>Chloroplast acquisition without the gene transfer in kleptoplastic sea slugs, Plakobranchus ocellatus.</title>
        <authorList>
            <person name="Maeda T."/>
            <person name="Takahashi S."/>
            <person name="Yoshida T."/>
            <person name="Shimamura S."/>
            <person name="Takaki Y."/>
            <person name="Nagai Y."/>
            <person name="Toyoda A."/>
            <person name="Suzuki Y."/>
            <person name="Arimoto A."/>
            <person name="Ishii H."/>
            <person name="Satoh N."/>
            <person name="Nishiyama T."/>
            <person name="Hasebe M."/>
            <person name="Maruyama T."/>
            <person name="Minagawa J."/>
            <person name="Obokata J."/>
            <person name="Shigenobu S."/>
        </authorList>
    </citation>
    <scope>NUCLEOTIDE SEQUENCE [LARGE SCALE GENOMIC DNA]</scope>
</reference>
<dbReference type="EMBL" id="BLXT01005451">
    <property type="protein sequence ID" value="GFO22762.1"/>
    <property type="molecule type" value="Genomic_DNA"/>
</dbReference>
<evidence type="ECO:0000256" key="1">
    <source>
        <dbReference type="SAM" id="MobiDB-lite"/>
    </source>
</evidence>
<keyword evidence="3" id="KW-1185">Reference proteome</keyword>
<protein>
    <submittedName>
        <fullName evidence="2">Uncharacterized protein</fullName>
    </submittedName>
</protein>
<comment type="caution">
    <text evidence="2">The sequence shown here is derived from an EMBL/GenBank/DDBJ whole genome shotgun (WGS) entry which is preliminary data.</text>
</comment>
<dbReference type="AlphaFoldDB" id="A0AAV4BTN2"/>
<accession>A0AAV4BTN2</accession>
<feature type="compositionally biased region" description="Basic and acidic residues" evidence="1">
    <location>
        <begin position="118"/>
        <end position="140"/>
    </location>
</feature>
<feature type="region of interest" description="Disordered" evidence="1">
    <location>
        <begin position="107"/>
        <end position="140"/>
    </location>
</feature>
<evidence type="ECO:0000313" key="2">
    <source>
        <dbReference type="EMBL" id="GFO22762.1"/>
    </source>
</evidence>
<dbReference type="Proteomes" id="UP000735302">
    <property type="component" value="Unassembled WGS sequence"/>
</dbReference>
<feature type="region of interest" description="Disordered" evidence="1">
    <location>
        <begin position="296"/>
        <end position="330"/>
    </location>
</feature>
<gene>
    <name evidence="2" type="ORF">PoB_004926700</name>
</gene>
<sequence>MDADESYLDSLETNGFTEEITKIQALVRGVLVRKQMAEIRELYEKIVTDIDERAMEVEWSTNVFSTPTVRKRTKGRSSRPKTVCKVPAETHSATLAEHKSAASIFRSSSFSKRKAHAKDKQRYAEHGSKNKNGSEVREQNKVDAWGDRFLDSTVNVDAPDKLMENRDIDVEGDDIVEQLSLLGKNETIQNLNEAEKEMEITCPEGEEVPDLFSKQKSRTFCSSGENSSQDYLHFSVEGSEEKNKQNFESNSNILCKVRSVASQDLVSAAVQTDNLNPSSRVETKCEDDRDLFVQSTSDNTADVTGKDAVISEDKNRQSMSASTRPGEEVQVKRIEDYLGDDEQEKHHPVTVITPIDERETADKPREGESITINIEFRSAFFKEYH</sequence>
<organism evidence="2 3">
    <name type="scientific">Plakobranchus ocellatus</name>
    <dbReference type="NCBI Taxonomy" id="259542"/>
    <lineage>
        <taxon>Eukaryota</taxon>
        <taxon>Metazoa</taxon>
        <taxon>Spiralia</taxon>
        <taxon>Lophotrochozoa</taxon>
        <taxon>Mollusca</taxon>
        <taxon>Gastropoda</taxon>
        <taxon>Heterobranchia</taxon>
        <taxon>Euthyneura</taxon>
        <taxon>Panpulmonata</taxon>
        <taxon>Sacoglossa</taxon>
        <taxon>Placobranchoidea</taxon>
        <taxon>Plakobranchidae</taxon>
        <taxon>Plakobranchus</taxon>
    </lineage>
</organism>